<dbReference type="PROSITE" id="PS00571">
    <property type="entry name" value="AMIDASES"/>
    <property type="match status" value="1"/>
</dbReference>
<proteinExistence type="inferred from homology"/>
<evidence type="ECO:0000256" key="4">
    <source>
        <dbReference type="ARBA" id="ARBA00022840"/>
    </source>
</evidence>
<sequence length="497" mass="52064">MADLIRLTAAELAAEIAAGSVSSVEVTEAHLARVEAVDEKVHAFLHVDREGALAQARAVDERRAAGERLGPLAGVPLALKDIFTTEGVPTTVGSKILQGWIPPYDATVTRRLKEAGVVILGKTNMDEFAMGSSTENSAFGPTGNPWDLTRVPGGSGGGSAASLASFQAPLAIGTDTGGSIRQPAAVTGTVGVKPTYGGVSRYGMVAFSSSLDQGGPCARTVLDAALLHEVIAGHDPLDSTSIDAPVPDVVEAARNGSVAGLRIGVVREFRGEGYQAGVLQRFDESVALLRELGAEVVEVSCPSFDLALAAYYLIAPSECSSNLARFDAMRYGLRIGDDGTRSAEEVTSLTREAGFGPEVKRRVMLGTYALSSGYYDAYYGSAQKVRTLVARDFERAFADVHVLVSPTTPTTAFPIGERADDPMAMYRADLCTIPVNLAGNAAMSLPCGLAPEDGLPVGLQIIAPAMADDRLYRVGAAVEAAFQARWGHPIIEEVPAL</sequence>
<dbReference type="EC" id="6.3.5.7" evidence="8"/>
<dbReference type="GO" id="GO:0006412">
    <property type="term" value="P:translation"/>
    <property type="evidence" value="ECO:0007669"/>
    <property type="project" value="UniProtKB-UniRule"/>
</dbReference>
<evidence type="ECO:0000256" key="7">
    <source>
        <dbReference type="ARBA" id="ARBA00047407"/>
    </source>
</evidence>
<dbReference type="Gene3D" id="3.90.1300.10">
    <property type="entry name" value="Amidase signature (AS) domain"/>
    <property type="match status" value="1"/>
</dbReference>
<dbReference type="Pfam" id="PF01425">
    <property type="entry name" value="Amidase"/>
    <property type="match status" value="1"/>
</dbReference>
<dbReference type="GO" id="GO:0030956">
    <property type="term" value="C:glutamyl-tRNA(Gln) amidotransferase complex"/>
    <property type="evidence" value="ECO:0007669"/>
    <property type="project" value="InterPro"/>
</dbReference>
<comment type="function">
    <text evidence="6 8">Allows the formation of correctly charged Gln-tRNA(Gln) through the transamidation of misacylated Glu-tRNA(Gln) in organisms which lack glutaminyl-tRNA synthetase. The reaction takes place in the presence of glutamine and ATP through an activated gamma-phospho-Glu-tRNA(Gln).</text>
</comment>
<dbReference type="GO" id="GO:0016740">
    <property type="term" value="F:transferase activity"/>
    <property type="evidence" value="ECO:0007669"/>
    <property type="project" value="UniProtKB-KW"/>
</dbReference>
<evidence type="ECO:0000256" key="2">
    <source>
        <dbReference type="ARBA" id="ARBA00022598"/>
    </source>
</evidence>
<organism evidence="10 11">
    <name type="scientific">Streptomyces triticirhizae</name>
    <dbReference type="NCBI Taxonomy" id="2483353"/>
    <lineage>
        <taxon>Bacteria</taxon>
        <taxon>Bacillati</taxon>
        <taxon>Actinomycetota</taxon>
        <taxon>Actinomycetes</taxon>
        <taxon>Kitasatosporales</taxon>
        <taxon>Streptomycetaceae</taxon>
        <taxon>Streptomyces</taxon>
    </lineage>
</organism>
<evidence type="ECO:0000259" key="9">
    <source>
        <dbReference type="Pfam" id="PF01425"/>
    </source>
</evidence>
<comment type="similarity">
    <text evidence="1 8">Belongs to the amidase family. GatA subfamily.</text>
</comment>
<dbReference type="PANTHER" id="PTHR11895:SF151">
    <property type="entry name" value="GLUTAMYL-TRNA(GLN) AMIDOTRANSFERASE SUBUNIT A"/>
    <property type="match status" value="1"/>
</dbReference>
<dbReference type="RefSeq" id="WP_122183397.1">
    <property type="nucleotide sequence ID" value="NZ_RFFJ01000037.1"/>
</dbReference>
<dbReference type="Proteomes" id="UP000278673">
    <property type="component" value="Unassembled WGS sequence"/>
</dbReference>
<dbReference type="AlphaFoldDB" id="A0A3M2LZ92"/>
<dbReference type="NCBIfam" id="TIGR00132">
    <property type="entry name" value="gatA"/>
    <property type="match status" value="1"/>
</dbReference>
<evidence type="ECO:0000256" key="6">
    <source>
        <dbReference type="ARBA" id="ARBA00025295"/>
    </source>
</evidence>
<dbReference type="HAMAP" id="MF_00120">
    <property type="entry name" value="GatA"/>
    <property type="match status" value="1"/>
</dbReference>
<evidence type="ECO:0000256" key="1">
    <source>
        <dbReference type="ARBA" id="ARBA00008069"/>
    </source>
</evidence>
<feature type="active site" description="Charge relay system" evidence="8">
    <location>
        <position position="155"/>
    </location>
</feature>
<gene>
    <name evidence="8 10" type="primary">gatA</name>
    <name evidence="10" type="ORF">EBN88_09685</name>
</gene>
<evidence type="ECO:0000256" key="3">
    <source>
        <dbReference type="ARBA" id="ARBA00022741"/>
    </source>
</evidence>
<comment type="subunit">
    <text evidence="8">Heterotrimer of A, B and C subunits.</text>
</comment>
<dbReference type="InterPro" id="IPR023631">
    <property type="entry name" value="Amidase_dom"/>
</dbReference>
<accession>A0A3M2LZ92</accession>
<dbReference type="InterPro" id="IPR000120">
    <property type="entry name" value="Amidase"/>
</dbReference>
<comment type="catalytic activity">
    <reaction evidence="7 8">
        <text>L-glutamyl-tRNA(Gln) + L-glutamine + ATP + H2O = L-glutaminyl-tRNA(Gln) + L-glutamate + ADP + phosphate + H(+)</text>
        <dbReference type="Rhea" id="RHEA:17521"/>
        <dbReference type="Rhea" id="RHEA-COMP:9681"/>
        <dbReference type="Rhea" id="RHEA-COMP:9684"/>
        <dbReference type="ChEBI" id="CHEBI:15377"/>
        <dbReference type="ChEBI" id="CHEBI:15378"/>
        <dbReference type="ChEBI" id="CHEBI:29985"/>
        <dbReference type="ChEBI" id="CHEBI:30616"/>
        <dbReference type="ChEBI" id="CHEBI:43474"/>
        <dbReference type="ChEBI" id="CHEBI:58359"/>
        <dbReference type="ChEBI" id="CHEBI:78520"/>
        <dbReference type="ChEBI" id="CHEBI:78521"/>
        <dbReference type="ChEBI" id="CHEBI:456216"/>
        <dbReference type="EC" id="6.3.5.7"/>
    </reaction>
</comment>
<protein>
    <recommendedName>
        <fullName evidence="8">Glutamyl-tRNA(Gln) amidotransferase subunit A</fullName>
        <shortName evidence="8">Glu-ADT subunit A</shortName>
        <ecNumber evidence="8">6.3.5.7</ecNumber>
    </recommendedName>
</protein>
<dbReference type="InterPro" id="IPR036928">
    <property type="entry name" value="AS_sf"/>
</dbReference>
<evidence type="ECO:0000256" key="5">
    <source>
        <dbReference type="ARBA" id="ARBA00022917"/>
    </source>
</evidence>
<dbReference type="GO" id="GO:0050567">
    <property type="term" value="F:glutaminyl-tRNA synthase (glutamine-hydrolyzing) activity"/>
    <property type="evidence" value="ECO:0007669"/>
    <property type="project" value="UniProtKB-UniRule"/>
</dbReference>
<feature type="active site" description="Charge relay system" evidence="8">
    <location>
        <position position="80"/>
    </location>
</feature>
<evidence type="ECO:0000256" key="8">
    <source>
        <dbReference type="HAMAP-Rule" id="MF_00120"/>
    </source>
</evidence>
<reference evidence="10 11" key="1">
    <citation type="submission" date="2018-10" db="EMBL/GenBank/DDBJ databases">
        <title>Isolation, diversity and antifungal activity of actinobacteria from wheat.</title>
        <authorList>
            <person name="Han C."/>
        </authorList>
    </citation>
    <scope>NUCLEOTIDE SEQUENCE [LARGE SCALE GENOMIC DNA]</scope>
    <source>
        <strain evidence="10 11">NEAU-YY642</strain>
    </source>
</reference>
<name>A0A3M2LZ92_9ACTN</name>
<keyword evidence="11" id="KW-1185">Reference proteome</keyword>
<evidence type="ECO:0000313" key="10">
    <source>
        <dbReference type="EMBL" id="RMI42250.1"/>
    </source>
</evidence>
<keyword evidence="2 8" id="KW-0436">Ligase</keyword>
<keyword evidence="3 8" id="KW-0547">Nucleotide-binding</keyword>
<dbReference type="GO" id="GO:0005524">
    <property type="term" value="F:ATP binding"/>
    <property type="evidence" value="ECO:0007669"/>
    <property type="project" value="UniProtKB-KW"/>
</dbReference>
<keyword evidence="10" id="KW-0808">Transferase</keyword>
<feature type="domain" description="Amidase" evidence="9">
    <location>
        <begin position="25"/>
        <end position="471"/>
    </location>
</feature>
<keyword evidence="4 8" id="KW-0067">ATP-binding</keyword>
<dbReference type="PANTHER" id="PTHR11895">
    <property type="entry name" value="TRANSAMIDASE"/>
    <property type="match status" value="1"/>
</dbReference>
<keyword evidence="5 8" id="KW-0648">Protein biosynthesis</keyword>
<dbReference type="EMBL" id="RFFJ01000037">
    <property type="protein sequence ID" value="RMI42250.1"/>
    <property type="molecule type" value="Genomic_DNA"/>
</dbReference>
<feature type="active site" description="Acyl-ester intermediate" evidence="8">
    <location>
        <position position="179"/>
    </location>
</feature>
<dbReference type="InterPro" id="IPR020556">
    <property type="entry name" value="Amidase_CS"/>
</dbReference>
<evidence type="ECO:0000313" key="11">
    <source>
        <dbReference type="Proteomes" id="UP000278673"/>
    </source>
</evidence>
<dbReference type="InterPro" id="IPR004412">
    <property type="entry name" value="GatA"/>
</dbReference>
<dbReference type="SUPFAM" id="SSF75304">
    <property type="entry name" value="Amidase signature (AS) enzymes"/>
    <property type="match status" value="1"/>
</dbReference>
<comment type="caution">
    <text evidence="10">The sequence shown here is derived from an EMBL/GenBank/DDBJ whole genome shotgun (WGS) entry which is preliminary data.</text>
</comment>